<keyword evidence="3" id="KW-1185">Reference proteome</keyword>
<accession>A0A2V1D099</accession>
<dbReference type="Proteomes" id="UP000244855">
    <property type="component" value="Unassembled WGS sequence"/>
</dbReference>
<name>A0A2V1D099_9PLEO</name>
<protein>
    <recommendedName>
        <fullName evidence="4">F-box domain-containing protein</fullName>
    </recommendedName>
</protein>
<evidence type="ECO:0000313" key="2">
    <source>
        <dbReference type="EMBL" id="PVH91425.1"/>
    </source>
</evidence>
<evidence type="ECO:0000256" key="1">
    <source>
        <dbReference type="SAM" id="MobiDB-lite"/>
    </source>
</evidence>
<organism evidence="2 3">
    <name type="scientific">Periconia macrospinosa</name>
    <dbReference type="NCBI Taxonomy" id="97972"/>
    <lineage>
        <taxon>Eukaryota</taxon>
        <taxon>Fungi</taxon>
        <taxon>Dikarya</taxon>
        <taxon>Ascomycota</taxon>
        <taxon>Pezizomycotina</taxon>
        <taxon>Dothideomycetes</taxon>
        <taxon>Pleosporomycetidae</taxon>
        <taxon>Pleosporales</taxon>
        <taxon>Massarineae</taxon>
        <taxon>Periconiaceae</taxon>
        <taxon>Periconia</taxon>
    </lineage>
</organism>
<dbReference type="AlphaFoldDB" id="A0A2V1D099"/>
<feature type="region of interest" description="Disordered" evidence="1">
    <location>
        <begin position="91"/>
        <end position="113"/>
    </location>
</feature>
<gene>
    <name evidence="2" type="ORF">DM02DRAFT_678099</name>
</gene>
<sequence>MPSTDILSTLPAEILFAIVRLLSRPSKLSLGLAGPQFLYLFAKYYDLDRYKDDVNKWKKIGLPDRVSWNESAAQPAVIRWLCASGCDDIDNPPPEVQEEKEEESSTAPPDYYDPLLYSDEEEGDLVPYERTDEAQEDAMVENIISDWLRAKLNIDGGCILCAECCRYMLVLGPDGKTAPWSINMLSRPA</sequence>
<dbReference type="EMBL" id="KZ805868">
    <property type="protein sequence ID" value="PVH91425.1"/>
    <property type="molecule type" value="Genomic_DNA"/>
</dbReference>
<evidence type="ECO:0008006" key="4">
    <source>
        <dbReference type="Google" id="ProtNLM"/>
    </source>
</evidence>
<evidence type="ECO:0000313" key="3">
    <source>
        <dbReference type="Proteomes" id="UP000244855"/>
    </source>
</evidence>
<dbReference type="OrthoDB" id="4503264at2759"/>
<reference evidence="2 3" key="1">
    <citation type="journal article" date="2018" name="Sci. Rep.">
        <title>Comparative genomics provides insights into the lifestyle and reveals functional heterogeneity of dark septate endophytic fungi.</title>
        <authorList>
            <person name="Knapp D.G."/>
            <person name="Nemeth J.B."/>
            <person name="Barry K."/>
            <person name="Hainaut M."/>
            <person name="Henrissat B."/>
            <person name="Johnson J."/>
            <person name="Kuo A."/>
            <person name="Lim J.H.P."/>
            <person name="Lipzen A."/>
            <person name="Nolan M."/>
            <person name="Ohm R.A."/>
            <person name="Tamas L."/>
            <person name="Grigoriev I.V."/>
            <person name="Spatafora J.W."/>
            <person name="Nagy L.G."/>
            <person name="Kovacs G.M."/>
        </authorList>
    </citation>
    <scope>NUCLEOTIDE SEQUENCE [LARGE SCALE GENOMIC DNA]</scope>
    <source>
        <strain evidence="2 3">DSE2036</strain>
    </source>
</reference>
<proteinExistence type="predicted"/>